<evidence type="ECO:0000313" key="6">
    <source>
        <dbReference type="Proteomes" id="UP000190285"/>
    </source>
</evidence>
<dbReference type="Gene3D" id="1.10.10.60">
    <property type="entry name" value="Homeodomain-like"/>
    <property type="match status" value="2"/>
</dbReference>
<keyword evidence="3" id="KW-0804">Transcription</keyword>
<evidence type="ECO:0000256" key="1">
    <source>
        <dbReference type="ARBA" id="ARBA00023015"/>
    </source>
</evidence>
<evidence type="ECO:0000259" key="4">
    <source>
        <dbReference type="PROSITE" id="PS01124"/>
    </source>
</evidence>
<accession>A0A1T5LVJ6</accession>
<protein>
    <submittedName>
        <fullName evidence="5">AraC-type DNA-binding protein</fullName>
    </submittedName>
</protein>
<feature type="domain" description="HTH araC/xylS-type" evidence="4">
    <location>
        <begin position="8"/>
        <end position="106"/>
    </location>
</feature>
<sequence length="133" mass="15871">MDILEKLNGSLDYIEENLMYSIDFKEVERLVSCSAGYFKRMFSIITGITLTEYIRRRRLTLAAFELSNCDMRIYDIAFKCGYRSPDSFTRAFQDYHGVTPTEARNYGHRLKFYSRMTFHLSEYDEDVYLDQRD</sequence>
<evidence type="ECO:0000256" key="2">
    <source>
        <dbReference type="ARBA" id="ARBA00023125"/>
    </source>
</evidence>
<evidence type="ECO:0000313" key="5">
    <source>
        <dbReference type="EMBL" id="SKC79961.1"/>
    </source>
</evidence>
<dbReference type="EMBL" id="FUZT01000008">
    <property type="protein sequence ID" value="SKC79961.1"/>
    <property type="molecule type" value="Genomic_DNA"/>
</dbReference>
<dbReference type="InterPro" id="IPR018062">
    <property type="entry name" value="HTH_AraC-typ_CS"/>
</dbReference>
<dbReference type="STRING" id="36842.SAMN02194393_03398"/>
<dbReference type="InterPro" id="IPR009057">
    <property type="entry name" value="Homeodomain-like_sf"/>
</dbReference>
<dbReference type="PANTHER" id="PTHR47504:SF5">
    <property type="entry name" value="RIGHT ORIGIN-BINDING PROTEIN"/>
    <property type="match status" value="1"/>
</dbReference>
<dbReference type="GO" id="GO:0003700">
    <property type="term" value="F:DNA-binding transcription factor activity"/>
    <property type="evidence" value="ECO:0007669"/>
    <property type="project" value="InterPro"/>
</dbReference>
<keyword evidence="2 5" id="KW-0238">DNA-binding</keyword>
<dbReference type="GO" id="GO:0043565">
    <property type="term" value="F:sequence-specific DNA binding"/>
    <property type="evidence" value="ECO:0007669"/>
    <property type="project" value="InterPro"/>
</dbReference>
<gene>
    <name evidence="5" type="ORF">SAMN02194393_03398</name>
</gene>
<reference evidence="5 6" key="1">
    <citation type="submission" date="2017-02" db="EMBL/GenBank/DDBJ databases">
        <authorList>
            <person name="Peterson S.W."/>
        </authorList>
    </citation>
    <scope>NUCLEOTIDE SEQUENCE [LARGE SCALE GENOMIC DNA]</scope>
    <source>
        <strain evidence="5 6">M1</strain>
    </source>
</reference>
<dbReference type="PROSITE" id="PS01124">
    <property type="entry name" value="HTH_ARAC_FAMILY_2"/>
    <property type="match status" value="1"/>
</dbReference>
<dbReference type="SUPFAM" id="SSF46689">
    <property type="entry name" value="Homeodomain-like"/>
    <property type="match status" value="2"/>
</dbReference>
<dbReference type="Pfam" id="PF12833">
    <property type="entry name" value="HTH_18"/>
    <property type="match status" value="1"/>
</dbReference>
<dbReference type="OrthoDB" id="45544at2"/>
<proteinExistence type="predicted"/>
<dbReference type="InterPro" id="IPR018060">
    <property type="entry name" value="HTH_AraC"/>
</dbReference>
<evidence type="ECO:0000256" key="3">
    <source>
        <dbReference type="ARBA" id="ARBA00023163"/>
    </source>
</evidence>
<dbReference type="SMART" id="SM00342">
    <property type="entry name" value="HTH_ARAC"/>
    <property type="match status" value="1"/>
</dbReference>
<dbReference type="InterPro" id="IPR020449">
    <property type="entry name" value="Tscrpt_reg_AraC-type_HTH"/>
</dbReference>
<dbReference type="Proteomes" id="UP000190285">
    <property type="component" value="Unassembled WGS sequence"/>
</dbReference>
<dbReference type="InterPro" id="IPR050959">
    <property type="entry name" value="MarA-like"/>
</dbReference>
<organism evidence="5 6">
    <name type="scientific">Maledivibacter halophilus</name>
    <dbReference type="NCBI Taxonomy" id="36842"/>
    <lineage>
        <taxon>Bacteria</taxon>
        <taxon>Bacillati</taxon>
        <taxon>Bacillota</taxon>
        <taxon>Clostridia</taxon>
        <taxon>Peptostreptococcales</taxon>
        <taxon>Caminicellaceae</taxon>
        <taxon>Maledivibacter</taxon>
    </lineage>
</organism>
<name>A0A1T5LVJ6_9FIRM</name>
<dbReference type="PROSITE" id="PS00041">
    <property type="entry name" value="HTH_ARAC_FAMILY_1"/>
    <property type="match status" value="1"/>
</dbReference>
<keyword evidence="1" id="KW-0805">Transcription regulation</keyword>
<keyword evidence="6" id="KW-1185">Reference proteome</keyword>
<dbReference type="PRINTS" id="PR00032">
    <property type="entry name" value="HTHARAC"/>
</dbReference>
<dbReference type="PANTHER" id="PTHR47504">
    <property type="entry name" value="RIGHT ORIGIN-BINDING PROTEIN"/>
    <property type="match status" value="1"/>
</dbReference>
<dbReference type="AlphaFoldDB" id="A0A1T5LVJ6"/>